<evidence type="ECO:0000256" key="3">
    <source>
        <dbReference type="ARBA" id="ARBA00022670"/>
    </source>
</evidence>
<gene>
    <name evidence="15" type="ORF">RM697_00950</name>
</gene>
<dbReference type="InterPro" id="IPR011096">
    <property type="entry name" value="FTP_domain"/>
</dbReference>
<feature type="domain" description="PepSY" evidence="12">
    <location>
        <begin position="148"/>
        <end position="216"/>
    </location>
</feature>
<feature type="domain" description="Peptidase M4" evidence="10">
    <location>
        <begin position="259"/>
        <end position="327"/>
    </location>
</feature>
<evidence type="ECO:0000256" key="5">
    <source>
        <dbReference type="ARBA" id="ARBA00022729"/>
    </source>
</evidence>
<organism evidence="15 16">
    <name type="scientific">Microcosmobacter mediterraneus</name>
    <dbReference type="NCBI Taxonomy" id="3075607"/>
    <lineage>
        <taxon>Bacteria</taxon>
        <taxon>Pseudomonadati</taxon>
        <taxon>Bacteroidota</taxon>
        <taxon>Flavobacteriia</taxon>
        <taxon>Flavobacteriales</taxon>
        <taxon>Flavobacteriaceae</taxon>
        <taxon>Microcosmobacter</taxon>
    </lineage>
</organism>
<dbReference type="Pfam" id="PF18962">
    <property type="entry name" value="Por_Secre_tail"/>
    <property type="match status" value="1"/>
</dbReference>
<keyword evidence="8" id="KW-0482">Metalloprotease</keyword>
<dbReference type="InterPro" id="IPR023612">
    <property type="entry name" value="Peptidase_M4"/>
</dbReference>
<dbReference type="CDD" id="cd09597">
    <property type="entry name" value="M4_TLP"/>
    <property type="match status" value="1"/>
</dbReference>
<comment type="cofactor">
    <cofactor evidence="1">
        <name>Zn(2+)</name>
        <dbReference type="ChEBI" id="CHEBI:29105"/>
    </cofactor>
</comment>
<feature type="domain" description="Peptidase M4 C-terminal" evidence="11">
    <location>
        <begin position="331"/>
        <end position="491"/>
    </location>
</feature>
<accession>A0ABU2YGA7</accession>
<evidence type="ECO:0000259" key="10">
    <source>
        <dbReference type="Pfam" id="PF01447"/>
    </source>
</evidence>
<dbReference type="Pfam" id="PF03413">
    <property type="entry name" value="PepSY"/>
    <property type="match status" value="1"/>
</dbReference>
<dbReference type="Gene3D" id="1.10.390.10">
    <property type="entry name" value="Neutral Protease Domain 2"/>
    <property type="match status" value="1"/>
</dbReference>
<evidence type="ECO:0000256" key="6">
    <source>
        <dbReference type="ARBA" id="ARBA00022801"/>
    </source>
</evidence>
<dbReference type="InterPro" id="IPR027268">
    <property type="entry name" value="Peptidase_M4/M1_CTD_sf"/>
</dbReference>
<keyword evidence="16" id="KW-1185">Reference proteome</keyword>
<dbReference type="PRINTS" id="PR00730">
    <property type="entry name" value="THERMOLYSIN"/>
</dbReference>
<name>A0ABU2YGA7_9FLAO</name>
<evidence type="ECO:0000256" key="8">
    <source>
        <dbReference type="ARBA" id="ARBA00023049"/>
    </source>
</evidence>
<dbReference type="PANTHER" id="PTHR33794:SF1">
    <property type="entry name" value="BACILLOLYSIN"/>
    <property type="match status" value="1"/>
</dbReference>
<evidence type="ECO:0000313" key="16">
    <source>
        <dbReference type="Proteomes" id="UP001259492"/>
    </source>
</evidence>
<comment type="caution">
    <text evidence="15">The sequence shown here is derived from an EMBL/GenBank/DDBJ whole genome shotgun (WGS) entry which is preliminary data.</text>
</comment>
<feature type="domain" description="Secretion system C-terminal sorting" evidence="14">
    <location>
        <begin position="773"/>
        <end position="845"/>
    </location>
</feature>
<dbReference type="Pfam" id="PF01447">
    <property type="entry name" value="Peptidase_M4"/>
    <property type="match status" value="1"/>
</dbReference>
<evidence type="ECO:0000259" key="13">
    <source>
        <dbReference type="Pfam" id="PF07504"/>
    </source>
</evidence>
<evidence type="ECO:0000259" key="11">
    <source>
        <dbReference type="Pfam" id="PF02868"/>
    </source>
</evidence>
<evidence type="ECO:0000256" key="1">
    <source>
        <dbReference type="ARBA" id="ARBA00001947"/>
    </source>
</evidence>
<keyword evidence="6" id="KW-0378">Hydrolase</keyword>
<keyword evidence="5" id="KW-0732">Signal</keyword>
<dbReference type="Gene3D" id="3.10.450.490">
    <property type="match status" value="1"/>
</dbReference>
<evidence type="ECO:0000256" key="4">
    <source>
        <dbReference type="ARBA" id="ARBA00022723"/>
    </source>
</evidence>
<dbReference type="InterPro" id="IPR025711">
    <property type="entry name" value="PepSY"/>
</dbReference>
<evidence type="ECO:0000256" key="9">
    <source>
        <dbReference type="ARBA" id="ARBA00023145"/>
    </source>
</evidence>
<dbReference type="InterPro" id="IPR050728">
    <property type="entry name" value="Zinc_Metalloprotease_M4"/>
</dbReference>
<dbReference type="InterPro" id="IPR001570">
    <property type="entry name" value="Peptidase_M4_C_domain"/>
</dbReference>
<keyword evidence="3" id="KW-0645">Protease</keyword>
<reference evidence="15 16" key="1">
    <citation type="submission" date="2023-09" db="EMBL/GenBank/DDBJ databases">
        <authorList>
            <person name="Rey-Velasco X."/>
        </authorList>
    </citation>
    <scope>NUCLEOTIDE SEQUENCE [LARGE SCALE GENOMIC DNA]</scope>
    <source>
        <strain evidence="15 16">W332</strain>
    </source>
</reference>
<dbReference type="EMBL" id="JAVRIA010000001">
    <property type="protein sequence ID" value="MDT0557193.1"/>
    <property type="molecule type" value="Genomic_DNA"/>
</dbReference>
<keyword evidence="9" id="KW-0865">Zymogen</keyword>
<keyword evidence="7" id="KW-0862">Zinc</keyword>
<dbReference type="Proteomes" id="UP001259492">
    <property type="component" value="Unassembled WGS sequence"/>
</dbReference>
<dbReference type="RefSeq" id="WP_311425964.1">
    <property type="nucleotide sequence ID" value="NZ_JAVRIA010000001.1"/>
</dbReference>
<protein>
    <submittedName>
        <fullName evidence="15">M4 family metallopeptidase</fullName>
    </submittedName>
</protein>
<sequence length="847" mass="92706">MKKILTIITSLLVFCTVFGQNKSEKLSQLFRLTKAKITLNQSTQVPNFIKFNPNSSLQLRGTSVQDKALSFLEDYKAIYGISEVSANLRLADVKVDNYGMKRVILKQEHDNVPVFDSELRFHFNTNNDLTAINGNFMPNIKLNATPSIPKSQANTIALNTISGTNLEVYKSTLFVFPKGLVEGYVSGYHLVYEVEVVNYSDVREFIYVNAHNGSIVQQFTGIAHALDRVVSENNDGNVVWEEGDAFPGILDLWQQNEVVVSAHMYNFFKNAFNYVSYDGADAQMRTVNNNVNIPCPNATWNGFTANFCDGTASDDVIAHEWGHAYTQFTNNLIYAFQSGAINEAYSDIWGETIDILNNYEDDDEDLSLRTGCNSSERWIMGEDATAIAGGNGLRDLWDPTCRNDPGKVTDGEYSCGNFDLGGVHINSGIPNHAYALLVDGGNFNGFDVGGIGFTKTAHIFWRAQSTYLTATSDFEDLADALEASAQDLLGINLEGLTTEEVPAGPSGEVIIPRDIDQVIAAIFAVEMRINPDACGYEPLLGPTDPLCGAASTGQIFFEDWEAGIGLWTVEQLPVNASTWTPRDWEVVSGLPDGRLGSAIFAADPIIGNCGSDLENGLMRLNSPVMTMPDFSDGIYEMAFDHYVLTEFLWDGGNIKYSLDGGDWTLVPSASFLTNPYNTDLNAASAGNDNPIAGEPSFTGQDGGTVSSSWGQSSIDLSSLGVTANSSIQFRFEFGSDGCNGRLGWFVDEIVVYNCALESLSVDEENLLASTLQVYPNPSNGLFTLKKTTLIELERTEVYDINGRVVKALSLKGMGSEKQIDLTNAASGIYFMRVQTETASKTFKLIKQ</sequence>
<comment type="similarity">
    <text evidence="2">Belongs to the peptidase M4 family.</text>
</comment>
<keyword evidence="4" id="KW-0479">Metal-binding</keyword>
<dbReference type="Gene3D" id="3.10.170.10">
    <property type="match status" value="1"/>
</dbReference>
<dbReference type="InterPro" id="IPR013856">
    <property type="entry name" value="Peptidase_M4_domain"/>
</dbReference>
<evidence type="ECO:0000259" key="14">
    <source>
        <dbReference type="Pfam" id="PF18962"/>
    </source>
</evidence>
<evidence type="ECO:0000256" key="2">
    <source>
        <dbReference type="ARBA" id="ARBA00009388"/>
    </source>
</evidence>
<dbReference type="InterPro" id="IPR026444">
    <property type="entry name" value="Secre_tail"/>
</dbReference>
<evidence type="ECO:0000313" key="15">
    <source>
        <dbReference type="EMBL" id="MDT0557193.1"/>
    </source>
</evidence>
<evidence type="ECO:0000259" key="12">
    <source>
        <dbReference type="Pfam" id="PF03413"/>
    </source>
</evidence>
<dbReference type="SUPFAM" id="SSF55486">
    <property type="entry name" value="Metalloproteases ('zincins'), catalytic domain"/>
    <property type="match status" value="1"/>
</dbReference>
<proteinExistence type="inferred from homology"/>
<dbReference type="Pfam" id="PF02868">
    <property type="entry name" value="Peptidase_M4_C"/>
    <property type="match status" value="1"/>
</dbReference>
<dbReference type="PANTHER" id="PTHR33794">
    <property type="entry name" value="BACILLOLYSIN"/>
    <property type="match status" value="1"/>
</dbReference>
<evidence type="ECO:0000256" key="7">
    <source>
        <dbReference type="ARBA" id="ARBA00022833"/>
    </source>
</evidence>
<feature type="domain" description="FTP" evidence="13">
    <location>
        <begin position="86"/>
        <end position="136"/>
    </location>
</feature>
<dbReference type="Pfam" id="PF07504">
    <property type="entry name" value="FTP"/>
    <property type="match status" value="1"/>
</dbReference>
<dbReference type="NCBIfam" id="TIGR04183">
    <property type="entry name" value="Por_Secre_tail"/>
    <property type="match status" value="1"/>
</dbReference>